<feature type="region of interest" description="Disordered" evidence="5">
    <location>
        <begin position="643"/>
        <end position="675"/>
    </location>
</feature>
<feature type="compositionally biased region" description="Pro residues" evidence="5">
    <location>
        <begin position="356"/>
        <end position="367"/>
    </location>
</feature>
<evidence type="ECO:0000256" key="1">
    <source>
        <dbReference type="ARBA" id="ARBA00008779"/>
    </source>
</evidence>
<evidence type="ECO:0000256" key="4">
    <source>
        <dbReference type="ARBA" id="ARBA00023180"/>
    </source>
</evidence>
<keyword evidence="3" id="KW-0378">Hydrolase</keyword>
<feature type="domain" description="Sulfatase N-terminal" evidence="6">
    <location>
        <begin position="773"/>
        <end position="1091"/>
    </location>
</feature>
<evidence type="ECO:0000256" key="5">
    <source>
        <dbReference type="SAM" id="MobiDB-lite"/>
    </source>
</evidence>
<dbReference type="SUPFAM" id="SSF53649">
    <property type="entry name" value="Alkaline phosphatase-like"/>
    <property type="match status" value="2"/>
</dbReference>
<dbReference type="Pfam" id="PF00884">
    <property type="entry name" value="Sulfatase"/>
    <property type="match status" value="2"/>
</dbReference>
<dbReference type="CDD" id="cd16147">
    <property type="entry name" value="G6S"/>
    <property type="match status" value="1"/>
</dbReference>
<evidence type="ECO:0000313" key="8">
    <source>
        <dbReference type="Proteomes" id="UP001515480"/>
    </source>
</evidence>
<feature type="domain" description="Sulfatase N-terminal" evidence="6">
    <location>
        <begin position="78"/>
        <end position="509"/>
    </location>
</feature>
<dbReference type="PANTHER" id="PTHR43108:SF8">
    <property type="entry name" value="SD21168P"/>
    <property type="match status" value="1"/>
</dbReference>
<organism evidence="7 8">
    <name type="scientific">Prymnesium parvum</name>
    <name type="common">Toxic golden alga</name>
    <dbReference type="NCBI Taxonomy" id="97485"/>
    <lineage>
        <taxon>Eukaryota</taxon>
        <taxon>Haptista</taxon>
        <taxon>Haptophyta</taxon>
        <taxon>Prymnesiophyceae</taxon>
        <taxon>Prymnesiales</taxon>
        <taxon>Prymnesiaceae</taxon>
        <taxon>Prymnesium</taxon>
    </lineage>
</organism>
<dbReference type="GO" id="GO:0008449">
    <property type="term" value="F:N-acetylglucosamine-6-sulfatase activity"/>
    <property type="evidence" value="ECO:0007669"/>
    <property type="project" value="TreeGrafter"/>
</dbReference>
<gene>
    <name evidence="7" type="ORF">AB1Y20_002517</name>
</gene>
<dbReference type="PANTHER" id="PTHR43108">
    <property type="entry name" value="N-ACETYLGLUCOSAMINE-6-SULFATASE FAMILY MEMBER"/>
    <property type="match status" value="1"/>
</dbReference>
<dbReference type="Gene3D" id="3.40.720.10">
    <property type="entry name" value="Alkaline Phosphatase, subunit A"/>
    <property type="match status" value="2"/>
</dbReference>
<feature type="region of interest" description="Disordered" evidence="5">
    <location>
        <begin position="319"/>
        <end position="374"/>
    </location>
</feature>
<evidence type="ECO:0000256" key="2">
    <source>
        <dbReference type="ARBA" id="ARBA00022729"/>
    </source>
</evidence>
<dbReference type="InterPro" id="IPR017850">
    <property type="entry name" value="Alkaline_phosphatase_core_sf"/>
</dbReference>
<dbReference type="GO" id="GO:0005539">
    <property type="term" value="F:glycosaminoglycan binding"/>
    <property type="evidence" value="ECO:0007669"/>
    <property type="project" value="TreeGrafter"/>
</dbReference>
<evidence type="ECO:0000256" key="3">
    <source>
        <dbReference type="ARBA" id="ARBA00022801"/>
    </source>
</evidence>
<evidence type="ECO:0000313" key="7">
    <source>
        <dbReference type="EMBL" id="KAL1515903.1"/>
    </source>
</evidence>
<reference evidence="7 8" key="1">
    <citation type="journal article" date="2024" name="Science">
        <title>Giant polyketide synthase enzymes in the biosynthesis of giant marine polyether toxins.</title>
        <authorList>
            <person name="Fallon T.R."/>
            <person name="Shende V.V."/>
            <person name="Wierzbicki I.H."/>
            <person name="Pendleton A.L."/>
            <person name="Watervoot N.F."/>
            <person name="Auber R.P."/>
            <person name="Gonzalez D.J."/>
            <person name="Wisecaver J.H."/>
            <person name="Moore B.S."/>
        </authorList>
    </citation>
    <scope>NUCLEOTIDE SEQUENCE [LARGE SCALE GENOMIC DNA]</scope>
    <source>
        <strain evidence="7 8">12B1</strain>
    </source>
</reference>
<evidence type="ECO:0000259" key="6">
    <source>
        <dbReference type="Pfam" id="PF00884"/>
    </source>
</evidence>
<dbReference type="EMBL" id="JBGBPQ010000011">
    <property type="protein sequence ID" value="KAL1515903.1"/>
    <property type="molecule type" value="Genomic_DNA"/>
</dbReference>
<protein>
    <recommendedName>
        <fullName evidence="6">Sulfatase N-terminal domain-containing protein</fullName>
    </recommendedName>
</protein>
<dbReference type="InterPro" id="IPR000917">
    <property type="entry name" value="Sulfatase_N"/>
</dbReference>
<dbReference type="Proteomes" id="UP001515480">
    <property type="component" value="Unassembled WGS sequence"/>
</dbReference>
<comment type="similarity">
    <text evidence="1">Belongs to the sulfatase family.</text>
</comment>
<comment type="caution">
    <text evidence="7">The sequence shown here is derived from an EMBL/GenBank/DDBJ whole genome shotgun (WGS) entry which is preliminary data.</text>
</comment>
<proteinExistence type="inferred from homology"/>
<sequence length="1290" mass="139341">MRRSWPSLPSLPSRAWAPVAQADPPPARRRLLPPLSLLALAACLLPTLLLPTLLLPALLLPAPPPSPPAAADRRPHLLLLLADQARLSAHGLLTPHLDEIATHGARFARAYSSTPICTPARAALLTGRSAWRHGLRAYVPHVPPPLASRAELAATLAAHGYHTAVVGKSHFGVDPATGDFRAHGYAERHLHEGLLLCDERSAHFVRADEYAAFFARACAACDPLRTGRPELDAWRASERNGSTVYNMWKGYEYPYDESLHPTRWTADTAIKVYEAWLRRRHAGVSSQPLFLKVSFHRPHAPYDPPARWVARVRSHRIPPPAGDGNWARKWAGGRGTAPPPPPPPRPAATPPSSSLPSPPLASPPLPSSPRATHPTRCSAARAEFCGGSCGYQSFCGSLPPADASHTRLMYYASLAFVDEQAGAILARVRASAEEYARMLVLYTSDHGDALGDHHLWRKGYPYEDVASIPFYLRWPEAMDAELSVGRGVVLQHLVELRDVFPTLAAAAGIALPSDDSGPDGQSLWPLLSSGGGQWRQQLLLELSECSFDGQGGGISWVSVTDGRGKYVWFMLSGEEQLFNLTADPSELVDLAREAGAEARLRGWRSRLAHEFEREGRGSEWTAGGTIPPGAHRRRCTDFLFTPNYKGAAPAPPPPDREGSVASNPNGMEDSAASHSQGIEGMAASHLKGNQGAVTSYPDMTEGAVTSYPNGTEGAVASYPNGTEGAVASHPNGTDGAAASHPNGIEGMATSHPNRAEGTASHPLGTKETAASHPNVVFVLTDDQDLMLGGGFPNGGATPMPHTQRLLADQGAVATNFFAHTPICCPSRAQLLTGRYFHNLKRAGYTVGVFGKWLNTVANWNDVPPGVDAWFVNGGGDYIAPKFHARHLAHLGVRDGTWVGGTDDYSTAVIGNLSLAWVELQARHTRPFFAYVAPKASHEPFTPAPWHAEHWEAAWPADAPRTPNWNCSFDARARHHGNIATSPMLTAAAAAVIRGAFRNRWRTLLSVDAVVAALVGACERLGIAERTYFAFTSDHRFQLGQLNLPLDKRHVYDWNTRVPLLLRGPGIAPRSVLRHAATLVDLAPTFLGMAGVARPDEMDGRSLLPLLVDASAPALPAAVRAHLEALGPAARYGAAWRDAVLLEHLFVDENTKCVANCTPCAECRTPSKDVNCATPRTESGCWSTREAKWKQLPTKCSSECFPTESLQNNFVALRHVAGSPFGDSLYAEFQAGQQDVPAIDFCAPPIHIELFNITQDPWQMDNLHSSASAALERKLRGKLHSWLTCQGATCP</sequence>
<dbReference type="InterPro" id="IPR024607">
    <property type="entry name" value="Sulfatase_CS"/>
</dbReference>
<dbReference type="PROSITE" id="PS00523">
    <property type="entry name" value="SULFATASE_1"/>
    <property type="match status" value="2"/>
</dbReference>
<name>A0AB34J858_PRYPA</name>
<feature type="region of interest" description="Disordered" evidence="5">
    <location>
        <begin position="722"/>
        <end position="767"/>
    </location>
</feature>
<keyword evidence="2" id="KW-0732">Signal</keyword>
<accession>A0AB34J858</accession>
<keyword evidence="4" id="KW-0325">Glycoprotein</keyword>
<feature type="compositionally biased region" description="Pro residues" evidence="5">
    <location>
        <begin position="337"/>
        <end position="349"/>
    </location>
</feature>
<keyword evidence="8" id="KW-1185">Reference proteome</keyword>